<dbReference type="Pfam" id="PF02037">
    <property type="entry name" value="SAP"/>
    <property type="match status" value="1"/>
</dbReference>
<dbReference type="GO" id="GO:0016973">
    <property type="term" value="P:poly(A)+ mRNA export from nucleus"/>
    <property type="evidence" value="ECO:0000318"/>
    <property type="project" value="GO_Central"/>
</dbReference>
<dbReference type="OrthoDB" id="197676at2759"/>
<feature type="region of interest" description="Disordered" evidence="3">
    <location>
        <begin position="297"/>
        <end position="323"/>
    </location>
</feature>
<gene>
    <name evidence="6" type="primary">LOC118424062</name>
</gene>
<feature type="compositionally biased region" description="Acidic residues" evidence="3">
    <location>
        <begin position="123"/>
        <end position="147"/>
    </location>
</feature>
<dbReference type="OMA" id="CETTNIV"/>
<dbReference type="PROSITE" id="PS50800">
    <property type="entry name" value="SAP"/>
    <property type="match status" value="1"/>
</dbReference>
<reference evidence="6" key="2">
    <citation type="submission" date="2025-08" db="UniProtKB">
        <authorList>
            <consortium name="RefSeq"/>
        </authorList>
    </citation>
    <scope>IDENTIFICATION</scope>
    <source>
        <strain evidence="6">S238N-H82</strain>
        <tissue evidence="6">Testes</tissue>
    </source>
</reference>
<name>A0A9J7LTX8_BRAFL</name>
<feature type="domain" description="SAP" evidence="4">
    <location>
        <begin position="44"/>
        <end position="78"/>
    </location>
</feature>
<evidence type="ECO:0000313" key="6">
    <source>
        <dbReference type="RefSeq" id="XP_035688419.1"/>
    </source>
</evidence>
<dbReference type="SUPFAM" id="SSF68906">
    <property type="entry name" value="SAP domain"/>
    <property type="match status" value="1"/>
</dbReference>
<dbReference type="AlphaFoldDB" id="A0A9J7LTX8"/>
<evidence type="ECO:0000256" key="1">
    <source>
        <dbReference type="ARBA" id="ARBA00022553"/>
    </source>
</evidence>
<dbReference type="InterPro" id="IPR036361">
    <property type="entry name" value="SAP_dom_sf"/>
</dbReference>
<feature type="compositionally biased region" description="Polar residues" evidence="3">
    <location>
        <begin position="163"/>
        <end position="173"/>
    </location>
</feature>
<dbReference type="Proteomes" id="UP000001554">
    <property type="component" value="Chromosome 10"/>
</dbReference>
<dbReference type="PANTHER" id="PTHR46551:SF1">
    <property type="entry name" value="SAP DOMAIN-CONTAINING RIBONUCLEOPROTEIN"/>
    <property type="match status" value="1"/>
</dbReference>
<dbReference type="Pfam" id="PF18592">
    <property type="entry name" value="Tho1_MOS11_C"/>
    <property type="match status" value="1"/>
</dbReference>
<dbReference type="PANTHER" id="PTHR46551">
    <property type="entry name" value="SAP DOMAIN-CONTAINING RIBONUCLEOPROTEIN"/>
    <property type="match status" value="1"/>
</dbReference>
<protein>
    <submittedName>
        <fullName evidence="6">SAP domain-containing ribonucleoprotein-like isoform X1</fullName>
    </submittedName>
</protein>
<evidence type="ECO:0000256" key="2">
    <source>
        <dbReference type="ARBA" id="ARBA00046328"/>
    </source>
</evidence>
<proteinExistence type="inferred from homology"/>
<evidence type="ECO:0000259" key="4">
    <source>
        <dbReference type="PROSITE" id="PS50800"/>
    </source>
</evidence>
<dbReference type="KEGG" id="bfo:118424062"/>
<dbReference type="RefSeq" id="XP_035688419.1">
    <property type="nucleotide sequence ID" value="XM_035832526.1"/>
</dbReference>
<comment type="similarity">
    <text evidence="2">Belongs to the SAP domain-containing ribonucleoprotein family.</text>
</comment>
<evidence type="ECO:0000313" key="5">
    <source>
        <dbReference type="Proteomes" id="UP000001554"/>
    </source>
</evidence>
<dbReference type="SMART" id="SM00513">
    <property type="entry name" value="SAP"/>
    <property type="match status" value="1"/>
</dbReference>
<organism evidence="5 6">
    <name type="scientific">Branchiostoma floridae</name>
    <name type="common">Florida lancelet</name>
    <name type="synonym">Amphioxus</name>
    <dbReference type="NCBI Taxonomy" id="7739"/>
    <lineage>
        <taxon>Eukaryota</taxon>
        <taxon>Metazoa</taxon>
        <taxon>Chordata</taxon>
        <taxon>Cephalochordata</taxon>
        <taxon>Leptocardii</taxon>
        <taxon>Amphioxiformes</taxon>
        <taxon>Branchiostomatidae</taxon>
        <taxon>Branchiostoma</taxon>
    </lineage>
</organism>
<reference evidence="5" key="1">
    <citation type="journal article" date="2020" name="Nat. Ecol. Evol.">
        <title>Deeply conserved synteny resolves early events in vertebrate evolution.</title>
        <authorList>
            <person name="Simakov O."/>
            <person name="Marletaz F."/>
            <person name="Yue J.X."/>
            <person name="O'Connell B."/>
            <person name="Jenkins J."/>
            <person name="Brandt A."/>
            <person name="Calef R."/>
            <person name="Tung C.H."/>
            <person name="Huang T.K."/>
            <person name="Schmutz J."/>
            <person name="Satoh N."/>
            <person name="Yu J.K."/>
            <person name="Putnam N.H."/>
            <person name="Green R.E."/>
            <person name="Rokhsar D.S."/>
        </authorList>
    </citation>
    <scope>NUCLEOTIDE SEQUENCE [LARGE SCALE GENOMIC DNA]</scope>
    <source>
        <strain evidence="5">S238N-H82</strain>
    </source>
</reference>
<keyword evidence="1" id="KW-0597">Phosphoprotein</keyword>
<accession>A0A9J7LTX8</accession>
<dbReference type="InterPro" id="IPR040746">
    <property type="entry name" value="THO1_MOS11_C"/>
</dbReference>
<feature type="region of interest" description="Disordered" evidence="3">
    <location>
        <begin position="80"/>
        <end position="256"/>
    </location>
</feature>
<dbReference type="Gene3D" id="1.10.720.30">
    <property type="entry name" value="SAP domain"/>
    <property type="match status" value="1"/>
</dbReference>
<evidence type="ECO:0000256" key="3">
    <source>
        <dbReference type="SAM" id="MobiDB-lite"/>
    </source>
</evidence>
<feature type="compositionally biased region" description="Low complexity" evidence="3">
    <location>
        <begin position="148"/>
        <end position="162"/>
    </location>
</feature>
<dbReference type="InterPro" id="IPR003034">
    <property type="entry name" value="SAP_dom"/>
</dbReference>
<dbReference type="GO" id="GO:0005634">
    <property type="term" value="C:nucleus"/>
    <property type="evidence" value="ECO:0000318"/>
    <property type="project" value="GO_Central"/>
</dbReference>
<sequence length="323" mass="35257">MLPLRDLPQTGFSAVKLRSKTRHFLVRMYRNDTPHHNFFKMEALKKLKVADLKNELRSRGLTVTGNKQELLDRLQQHLETSGGLRAIPTRPPVPPGMTLEDPNAPHLPEADLLSKDTSFVSGEGDDADDSLLAGEEEEDEEEEEEEQTTTQDNQENTETTNTAKPTVVTSISSDDTKVPVKPPMSEAERLELRAKKFGGHSSEDAKKAARAARFGTPVSAPTKTGTAAPVKGTTALSPLGDNSAVNTEETGPEMEKLKKRAERFGMNVSTVTQQAEEKEKLLKRKQRFGAVTAGAAVAAGTPVSSDEVEAKKKKRAERFGVTV</sequence>
<keyword evidence="5" id="KW-1185">Reference proteome</keyword>
<dbReference type="GeneID" id="118424062"/>
<dbReference type="InterPro" id="IPR052240">
    <property type="entry name" value="SAP_domain_ribonucleoprotein"/>
</dbReference>